<comment type="similarity">
    <text evidence="1">Belongs to the AB hydrolase superfamily. Lipase family.</text>
</comment>
<keyword evidence="3" id="KW-0378">Hydrolase</keyword>
<keyword evidence="8" id="KW-0812">Transmembrane</keyword>
<evidence type="ECO:0000256" key="2">
    <source>
        <dbReference type="ARBA" id="ARBA00022729"/>
    </source>
</evidence>
<dbReference type="PANTHER" id="PTHR11005">
    <property type="entry name" value="LYSOSOMAL ACID LIPASE-RELATED"/>
    <property type="match status" value="1"/>
</dbReference>
<dbReference type="EMBL" id="JANTQA010000023">
    <property type="protein sequence ID" value="KAJ3443785.1"/>
    <property type="molecule type" value="Genomic_DNA"/>
</dbReference>
<reference evidence="10" key="1">
    <citation type="submission" date="2022-08" db="EMBL/GenBank/DDBJ databases">
        <title>Novel sulphate-reducing endosymbionts in the free-living metamonad Anaeramoeba.</title>
        <authorList>
            <person name="Jerlstrom-Hultqvist J."/>
            <person name="Cepicka I."/>
            <person name="Gallot-Lavallee L."/>
            <person name="Salas-Leiva D."/>
            <person name="Curtis B.A."/>
            <person name="Zahonova K."/>
            <person name="Pipaliya S."/>
            <person name="Dacks J."/>
            <person name="Roger A.J."/>
        </authorList>
    </citation>
    <scope>NUCLEOTIDE SEQUENCE</scope>
    <source>
        <strain evidence="10">Busselton2</strain>
    </source>
</reference>
<evidence type="ECO:0000256" key="5">
    <source>
        <dbReference type="ARBA" id="ARBA00023098"/>
    </source>
</evidence>
<evidence type="ECO:0000313" key="11">
    <source>
        <dbReference type="Proteomes" id="UP001146793"/>
    </source>
</evidence>
<dbReference type="SUPFAM" id="SSF53474">
    <property type="entry name" value="alpha/beta-Hydrolases"/>
    <property type="match status" value="1"/>
</dbReference>
<evidence type="ECO:0000256" key="1">
    <source>
        <dbReference type="ARBA" id="ARBA00010701"/>
    </source>
</evidence>
<keyword evidence="5" id="KW-0443">Lipid metabolism</keyword>
<feature type="region of interest" description="Disordered" evidence="7">
    <location>
        <begin position="94"/>
        <end position="139"/>
    </location>
</feature>
<feature type="domain" description="Partial AB-hydrolase lipase" evidence="9">
    <location>
        <begin position="173"/>
        <end position="233"/>
    </location>
</feature>
<evidence type="ECO:0000256" key="4">
    <source>
        <dbReference type="ARBA" id="ARBA00022963"/>
    </source>
</evidence>
<comment type="caution">
    <text evidence="10">The sequence shown here is derived from an EMBL/GenBank/DDBJ whole genome shotgun (WGS) entry which is preliminary data.</text>
</comment>
<dbReference type="AlphaFoldDB" id="A0AAV7ZUY5"/>
<name>A0AAV7ZUY5_9EUKA</name>
<gene>
    <name evidence="10" type="ORF">M0812_09629</name>
</gene>
<proteinExistence type="inferred from homology"/>
<dbReference type="FunFam" id="3.40.50.1820:FF:000057">
    <property type="entry name" value="Lipase"/>
    <property type="match status" value="1"/>
</dbReference>
<evidence type="ECO:0000259" key="9">
    <source>
        <dbReference type="Pfam" id="PF04083"/>
    </source>
</evidence>
<dbReference type="GO" id="GO:0016787">
    <property type="term" value="F:hydrolase activity"/>
    <property type="evidence" value="ECO:0007669"/>
    <property type="project" value="UniProtKB-KW"/>
</dbReference>
<sequence>MFGILNLIYELLRRSTVLYILFACFVFNLKFFFTLTTIPILTFTFIFEAYCSCYDLIKGAFCAVAFDALDQFKILCEPINKKYFKKTDRKNNLQKTKQLQKEEQEETETENKEKKNKVRHTSQKKTLKKKKQKQKQKQKHTNFPLFGKVEQIVKTVFSYLPYLHNRSRIRTIEDLVIKKDYPLEHYTVETEDGHYLKLFRIPSSPKYENGTTTKKPVAFFMHGLLTCGTVFVVRKALALQLADQGYDVWLGNGRGGHYSQKHRKYDNQDDRFWSHTFDDTVHYDFPAMVDFVLNKTGQEKLNYFGFSQGSSQGFAAFSKFPGMNKKCNLFVALAPTAIVNKINTIPFKIVGIFPARFQRLIFGNKSFFEGIEAFFRKTLTPKLFALAIRAAIWFLFGFNTKNLEHKGFDKVCQTLYSPQSVNLPIQWFQQVKNEGFKYFDYENKKKNFNAYGQETPPEYDLSKITCPTVLVSGKADPIPDMKALFDYGLSSETVVRDIRIEGYEHMDILFGIGAQQMVYDPVIKLLNEYNFIDDN</sequence>
<feature type="compositionally biased region" description="Basic residues" evidence="7">
    <location>
        <begin position="114"/>
        <end position="139"/>
    </location>
</feature>
<evidence type="ECO:0000256" key="3">
    <source>
        <dbReference type="ARBA" id="ARBA00022801"/>
    </source>
</evidence>
<protein>
    <submittedName>
        <fullName evidence="10">Sterol esterase tgl1</fullName>
    </submittedName>
</protein>
<dbReference type="Gene3D" id="3.40.50.1820">
    <property type="entry name" value="alpha/beta hydrolase"/>
    <property type="match status" value="1"/>
</dbReference>
<dbReference type="InterPro" id="IPR029058">
    <property type="entry name" value="AB_hydrolase_fold"/>
</dbReference>
<keyword evidence="4" id="KW-0442">Lipid degradation</keyword>
<feature type="transmembrane region" description="Helical" evidence="8">
    <location>
        <begin position="17"/>
        <end position="47"/>
    </location>
</feature>
<dbReference type="GO" id="GO:0016042">
    <property type="term" value="P:lipid catabolic process"/>
    <property type="evidence" value="ECO:0007669"/>
    <property type="project" value="UniProtKB-KW"/>
</dbReference>
<accession>A0AAV7ZUY5</accession>
<dbReference type="Proteomes" id="UP001146793">
    <property type="component" value="Unassembled WGS sequence"/>
</dbReference>
<evidence type="ECO:0000256" key="8">
    <source>
        <dbReference type="SAM" id="Phobius"/>
    </source>
</evidence>
<evidence type="ECO:0000256" key="7">
    <source>
        <dbReference type="SAM" id="MobiDB-lite"/>
    </source>
</evidence>
<evidence type="ECO:0000313" key="10">
    <source>
        <dbReference type="EMBL" id="KAJ3443785.1"/>
    </source>
</evidence>
<keyword evidence="8" id="KW-1133">Transmembrane helix</keyword>
<evidence type="ECO:0000256" key="6">
    <source>
        <dbReference type="ARBA" id="ARBA00023180"/>
    </source>
</evidence>
<keyword evidence="2" id="KW-0732">Signal</keyword>
<keyword evidence="8" id="KW-0472">Membrane</keyword>
<organism evidence="10 11">
    <name type="scientific">Anaeramoeba flamelloides</name>
    <dbReference type="NCBI Taxonomy" id="1746091"/>
    <lineage>
        <taxon>Eukaryota</taxon>
        <taxon>Metamonada</taxon>
        <taxon>Anaeramoebidae</taxon>
        <taxon>Anaeramoeba</taxon>
    </lineage>
</organism>
<keyword evidence="6" id="KW-0325">Glycoprotein</keyword>
<dbReference type="Pfam" id="PF04083">
    <property type="entry name" value="Abhydro_lipase"/>
    <property type="match status" value="1"/>
</dbReference>
<dbReference type="InterPro" id="IPR006693">
    <property type="entry name" value="AB_hydrolase_lipase"/>
</dbReference>